<evidence type="ECO:0000259" key="3">
    <source>
        <dbReference type="PROSITE" id="PS50110"/>
    </source>
</evidence>
<evidence type="ECO:0000313" key="4">
    <source>
        <dbReference type="EMBL" id="MFC6955519.1"/>
    </source>
</evidence>
<comment type="caution">
    <text evidence="4">The sequence shown here is derived from an EMBL/GenBank/DDBJ whole genome shotgun (WGS) entry which is preliminary data.</text>
</comment>
<dbReference type="InterPro" id="IPR050595">
    <property type="entry name" value="Bact_response_regulator"/>
</dbReference>
<dbReference type="Pfam" id="PF08663">
    <property type="entry name" value="HalX"/>
    <property type="match status" value="1"/>
</dbReference>
<feature type="modified residue" description="4-aspartylphosphate" evidence="2">
    <location>
        <position position="69"/>
    </location>
</feature>
<dbReference type="AlphaFoldDB" id="A0ABD5VJC2"/>
<dbReference type="Gene3D" id="3.40.50.2300">
    <property type="match status" value="1"/>
</dbReference>
<accession>A0ABD5VJC2</accession>
<reference evidence="4 5" key="1">
    <citation type="journal article" date="2019" name="Int. J. Syst. Evol. Microbiol.">
        <title>The Global Catalogue of Microorganisms (GCM) 10K type strain sequencing project: providing services to taxonomists for standard genome sequencing and annotation.</title>
        <authorList>
            <consortium name="The Broad Institute Genomics Platform"/>
            <consortium name="The Broad Institute Genome Sequencing Center for Infectious Disease"/>
            <person name="Wu L."/>
            <person name="Ma J."/>
        </authorList>
    </citation>
    <scope>NUCLEOTIDE SEQUENCE [LARGE SCALE GENOMIC DNA]</scope>
    <source>
        <strain evidence="4 5">GX26</strain>
    </source>
</reference>
<dbReference type="SUPFAM" id="SSF52172">
    <property type="entry name" value="CheY-like"/>
    <property type="match status" value="1"/>
</dbReference>
<evidence type="ECO:0000256" key="2">
    <source>
        <dbReference type="PROSITE-ProRule" id="PRU00169"/>
    </source>
</evidence>
<dbReference type="InterPro" id="IPR001789">
    <property type="entry name" value="Sig_transdc_resp-reg_receiver"/>
</dbReference>
<dbReference type="SMART" id="SM00448">
    <property type="entry name" value="REC"/>
    <property type="match status" value="1"/>
</dbReference>
<dbReference type="RefSeq" id="WP_336352437.1">
    <property type="nucleotide sequence ID" value="NZ_JAZAQL010000006.1"/>
</dbReference>
<dbReference type="EMBL" id="JBHSXN010000006">
    <property type="protein sequence ID" value="MFC6955519.1"/>
    <property type="molecule type" value="Genomic_DNA"/>
</dbReference>
<evidence type="ECO:0000256" key="1">
    <source>
        <dbReference type="ARBA" id="ARBA00022553"/>
    </source>
</evidence>
<gene>
    <name evidence="4" type="ORF">ACFQGB_21880</name>
</gene>
<protein>
    <submittedName>
        <fullName evidence="4">Response regulator</fullName>
    </submittedName>
</protein>
<dbReference type="InterPro" id="IPR013971">
    <property type="entry name" value="HalX_domain"/>
</dbReference>
<dbReference type="InterPro" id="IPR011006">
    <property type="entry name" value="CheY-like_superfamily"/>
</dbReference>
<sequence length="205" mass="22407">MPGTHSLPMDVTVDLPTTDATVLVVDDDEDLADTYALWLREHVDVHVAYSGSDALDVLATEPIDVVLLDRRMPSMSGDVVLAEMRSRGHDQRVSLVTAVEPTLDIVSLPFDEYLVKPVGREPLESTVESLLALAEHADAFQEYFSLQSKLAVLQAGPEYRTQDDPADLDALRERVVAARERAVDSLEDVRCDEDADGTSGITDTG</sequence>
<keyword evidence="1 2" id="KW-0597">Phosphoprotein</keyword>
<dbReference type="Pfam" id="PF00072">
    <property type="entry name" value="Response_reg"/>
    <property type="match status" value="1"/>
</dbReference>
<feature type="domain" description="Response regulatory" evidence="3">
    <location>
        <begin position="21"/>
        <end position="131"/>
    </location>
</feature>
<dbReference type="Proteomes" id="UP001596395">
    <property type="component" value="Unassembled WGS sequence"/>
</dbReference>
<dbReference type="PANTHER" id="PTHR44591">
    <property type="entry name" value="STRESS RESPONSE REGULATOR PROTEIN 1"/>
    <property type="match status" value="1"/>
</dbReference>
<dbReference type="PROSITE" id="PS50110">
    <property type="entry name" value="RESPONSE_REGULATORY"/>
    <property type="match status" value="1"/>
</dbReference>
<evidence type="ECO:0000313" key="5">
    <source>
        <dbReference type="Proteomes" id="UP001596395"/>
    </source>
</evidence>
<name>A0ABD5VJC2_9EURY</name>
<proteinExistence type="predicted"/>
<organism evidence="4 5">
    <name type="scientific">Halorubellus litoreus</name>
    <dbReference type="NCBI Taxonomy" id="755308"/>
    <lineage>
        <taxon>Archaea</taxon>
        <taxon>Methanobacteriati</taxon>
        <taxon>Methanobacteriota</taxon>
        <taxon>Stenosarchaea group</taxon>
        <taxon>Halobacteria</taxon>
        <taxon>Halobacteriales</taxon>
        <taxon>Halorubellaceae</taxon>
        <taxon>Halorubellus</taxon>
    </lineage>
</organism>
<keyword evidence="5" id="KW-1185">Reference proteome</keyword>
<dbReference type="PANTHER" id="PTHR44591:SF3">
    <property type="entry name" value="RESPONSE REGULATORY DOMAIN-CONTAINING PROTEIN"/>
    <property type="match status" value="1"/>
</dbReference>